<reference evidence="1 2" key="1">
    <citation type="submission" date="2020-08" db="EMBL/GenBank/DDBJ databases">
        <title>Sequencing the genomes of 1000 actinobacteria strains.</title>
        <authorList>
            <person name="Klenk H.-P."/>
        </authorList>
    </citation>
    <scope>NUCLEOTIDE SEQUENCE [LARGE SCALE GENOMIC DNA]</scope>
    <source>
        <strain evidence="1 2">DSM 44598</strain>
    </source>
</reference>
<comment type="caution">
    <text evidence="1">The sequence shown here is derived from an EMBL/GenBank/DDBJ whole genome shotgun (WGS) entry which is preliminary data.</text>
</comment>
<accession>A0A840WNQ8</accession>
<protein>
    <submittedName>
        <fullName evidence="1">ABC-type glycerol-3-phosphate transport system permease component</fullName>
    </submittedName>
</protein>
<keyword evidence="2" id="KW-1185">Reference proteome</keyword>
<dbReference type="EMBL" id="JACHDO010000001">
    <property type="protein sequence ID" value="MBB5493386.1"/>
    <property type="molecule type" value="Genomic_DNA"/>
</dbReference>
<proteinExistence type="predicted"/>
<gene>
    <name evidence="1" type="ORF">HNR07_004523</name>
</gene>
<dbReference type="Proteomes" id="UP000579647">
    <property type="component" value="Unassembled WGS sequence"/>
</dbReference>
<sequence>MPTQTRSHMSGSPVTFVYPLVQKHFTKGVIIGAVKG</sequence>
<organism evidence="1 2">
    <name type="scientific">Nocardiopsis metallicus</name>
    <dbReference type="NCBI Taxonomy" id="179819"/>
    <lineage>
        <taxon>Bacteria</taxon>
        <taxon>Bacillati</taxon>
        <taxon>Actinomycetota</taxon>
        <taxon>Actinomycetes</taxon>
        <taxon>Streptosporangiales</taxon>
        <taxon>Nocardiopsidaceae</taxon>
        <taxon>Nocardiopsis</taxon>
    </lineage>
</organism>
<dbReference type="AlphaFoldDB" id="A0A840WNQ8"/>
<evidence type="ECO:0000313" key="1">
    <source>
        <dbReference type="EMBL" id="MBB5493386.1"/>
    </source>
</evidence>
<name>A0A840WNQ8_9ACTN</name>
<evidence type="ECO:0000313" key="2">
    <source>
        <dbReference type="Proteomes" id="UP000579647"/>
    </source>
</evidence>